<keyword evidence="5" id="KW-0611">Plant defense</keyword>
<evidence type="ECO:0000256" key="8">
    <source>
        <dbReference type="SAM" id="MobiDB-lite"/>
    </source>
</evidence>
<dbReference type="ExpressionAtlas" id="A0A0Q3H090">
    <property type="expression patterns" value="baseline"/>
</dbReference>
<dbReference type="GO" id="GO:0002758">
    <property type="term" value="P:innate immune response-activating signaling pathway"/>
    <property type="evidence" value="ECO:0007669"/>
    <property type="project" value="UniProtKB-ARBA"/>
</dbReference>
<dbReference type="RefSeq" id="XP_003575501.1">
    <property type="nucleotide sequence ID" value="XM_003575453.4"/>
</dbReference>
<evidence type="ECO:0000256" key="5">
    <source>
        <dbReference type="ARBA" id="ARBA00022821"/>
    </source>
</evidence>
<feature type="region of interest" description="Disordered" evidence="8">
    <location>
        <begin position="89"/>
        <end position="124"/>
    </location>
</feature>
<feature type="domain" description="Disease resistance protein winged helix" evidence="11">
    <location>
        <begin position="460"/>
        <end position="529"/>
    </location>
</feature>
<dbReference type="EMBL" id="CM000883">
    <property type="protein sequence ID" value="KQJ86666.1"/>
    <property type="molecule type" value="Genomic_DNA"/>
</dbReference>
<keyword evidence="3" id="KW-0677">Repeat</keyword>
<dbReference type="OrthoDB" id="6161812at2759"/>
<evidence type="ECO:0000256" key="1">
    <source>
        <dbReference type="ARBA" id="ARBA00008894"/>
    </source>
</evidence>
<evidence type="ECO:0008006" key="16">
    <source>
        <dbReference type="Google" id="ProtNLM"/>
    </source>
</evidence>
<evidence type="ECO:0000259" key="11">
    <source>
        <dbReference type="Pfam" id="PF23559"/>
    </source>
</evidence>
<dbReference type="FunFam" id="1.10.10.10:FF:000322">
    <property type="entry name" value="Probable disease resistance protein At1g63360"/>
    <property type="match status" value="1"/>
</dbReference>
<dbReference type="KEGG" id="bdi:100826366"/>
<dbReference type="Gene3D" id="1.10.10.10">
    <property type="entry name" value="Winged helix-like DNA-binding domain superfamily/Winged helix DNA-binding domain"/>
    <property type="match status" value="1"/>
</dbReference>
<dbReference type="InterPro" id="IPR032675">
    <property type="entry name" value="LRR_dom_sf"/>
</dbReference>
<dbReference type="PANTHER" id="PTHR23155">
    <property type="entry name" value="DISEASE RESISTANCE PROTEIN RP"/>
    <property type="match status" value="1"/>
</dbReference>
<dbReference type="InterPro" id="IPR036388">
    <property type="entry name" value="WH-like_DNA-bd_sf"/>
</dbReference>
<dbReference type="AlphaFoldDB" id="A0A0Q3H090"/>
<dbReference type="CDD" id="cd14798">
    <property type="entry name" value="RX-CC_like"/>
    <property type="match status" value="1"/>
</dbReference>
<dbReference type="Proteomes" id="UP000008810">
    <property type="component" value="Chromosome 4"/>
</dbReference>
<dbReference type="InterPro" id="IPR041118">
    <property type="entry name" value="Rx_N"/>
</dbReference>
<dbReference type="InterPro" id="IPR042197">
    <property type="entry name" value="Apaf_helical"/>
</dbReference>
<dbReference type="PANTHER" id="PTHR23155:SF1122">
    <property type="entry name" value="NB-ARC DOMAIN CONTAINING PROTEIN, EXPRESSED"/>
    <property type="match status" value="1"/>
</dbReference>
<feature type="domain" description="Disease resistance R13L4/SHOC-2-like LRR" evidence="12">
    <location>
        <begin position="581"/>
        <end position="946"/>
    </location>
</feature>
<evidence type="ECO:0000313" key="14">
    <source>
        <dbReference type="EnsemblPlants" id="KQJ86666"/>
    </source>
</evidence>
<evidence type="ECO:0000256" key="3">
    <source>
        <dbReference type="ARBA" id="ARBA00022737"/>
    </source>
</evidence>
<dbReference type="Gene3D" id="1.10.8.430">
    <property type="entry name" value="Helical domain of apoptotic protease-activating factors"/>
    <property type="match status" value="1"/>
</dbReference>
<dbReference type="Pfam" id="PF23598">
    <property type="entry name" value="LRR_14"/>
    <property type="match status" value="1"/>
</dbReference>
<keyword evidence="4" id="KW-0547">Nucleotide-binding</keyword>
<dbReference type="InterPro" id="IPR027417">
    <property type="entry name" value="P-loop_NTPase"/>
</dbReference>
<dbReference type="InterPro" id="IPR044974">
    <property type="entry name" value="Disease_R_plants"/>
</dbReference>
<reference evidence="13" key="2">
    <citation type="submission" date="2017-06" db="EMBL/GenBank/DDBJ databases">
        <title>WGS assembly of Brachypodium distachyon.</title>
        <authorList>
            <consortium name="The International Brachypodium Initiative"/>
            <person name="Lucas S."/>
            <person name="Harmon-Smith M."/>
            <person name="Lail K."/>
            <person name="Tice H."/>
            <person name="Grimwood J."/>
            <person name="Bruce D."/>
            <person name="Barry K."/>
            <person name="Shu S."/>
            <person name="Lindquist E."/>
            <person name="Wang M."/>
            <person name="Pitluck S."/>
            <person name="Vogel J.P."/>
            <person name="Garvin D.F."/>
            <person name="Mockler T.C."/>
            <person name="Schmutz J."/>
            <person name="Rokhsar D."/>
            <person name="Bevan M.W."/>
        </authorList>
    </citation>
    <scope>NUCLEOTIDE SEQUENCE</scope>
    <source>
        <strain evidence="13">Bd21</strain>
    </source>
</reference>
<comment type="similarity">
    <text evidence="1">Belongs to the disease resistance NB-LRR family.</text>
</comment>
<proteinExistence type="inferred from homology"/>
<organism evidence="13">
    <name type="scientific">Brachypodium distachyon</name>
    <name type="common">Purple false brome</name>
    <name type="synonym">Trachynia distachya</name>
    <dbReference type="NCBI Taxonomy" id="15368"/>
    <lineage>
        <taxon>Eukaryota</taxon>
        <taxon>Viridiplantae</taxon>
        <taxon>Streptophyta</taxon>
        <taxon>Embryophyta</taxon>
        <taxon>Tracheophyta</taxon>
        <taxon>Spermatophyta</taxon>
        <taxon>Magnoliopsida</taxon>
        <taxon>Liliopsida</taxon>
        <taxon>Poales</taxon>
        <taxon>Poaceae</taxon>
        <taxon>BOP clade</taxon>
        <taxon>Pooideae</taxon>
        <taxon>Stipodae</taxon>
        <taxon>Brachypodieae</taxon>
        <taxon>Brachypodium</taxon>
    </lineage>
</organism>
<evidence type="ECO:0000256" key="6">
    <source>
        <dbReference type="ARBA" id="ARBA00023054"/>
    </source>
</evidence>
<dbReference type="Pfam" id="PF00931">
    <property type="entry name" value="NB-ARC"/>
    <property type="match status" value="1"/>
</dbReference>
<dbReference type="Gramene" id="KQJ86666">
    <property type="protein sequence ID" value="KQJ86666"/>
    <property type="gene ID" value="BRADI_4g07017v3"/>
</dbReference>
<reference evidence="14" key="3">
    <citation type="submission" date="2018-08" db="UniProtKB">
        <authorList>
            <consortium name="EnsemblPlants"/>
        </authorList>
    </citation>
    <scope>IDENTIFICATION</scope>
    <source>
        <strain evidence="14">cv. Bd21</strain>
    </source>
</reference>
<evidence type="ECO:0000313" key="15">
    <source>
        <dbReference type="Proteomes" id="UP000008810"/>
    </source>
</evidence>
<feature type="domain" description="Disease resistance N-terminal" evidence="10">
    <location>
        <begin position="15"/>
        <end position="89"/>
    </location>
</feature>
<dbReference type="PRINTS" id="PR00364">
    <property type="entry name" value="DISEASERSIST"/>
</dbReference>
<evidence type="ECO:0000256" key="7">
    <source>
        <dbReference type="SAM" id="Coils"/>
    </source>
</evidence>
<keyword evidence="2" id="KW-0433">Leucine-rich repeat</keyword>
<dbReference type="SUPFAM" id="SSF52047">
    <property type="entry name" value="RNI-like"/>
    <property type="match status" value="1"/>
</dbReference>
<dbReference type="Pfam" id="PF18052">
    <property type="entry name" value="Rx_N"/>
    <property type="match status" value="1"/>
</dbReference>
<dbReference type="GO" id="GO:0098542">
    <property type="term" value="P:defense response to other organism"/>
    <property type="evidence" value="ECO:0000318"/>
    <property type="project" value="GO_Central"/>
</dbReference>
<protein>
    <recommendedName>
        <fullName evidence="16">AAA+ ATPase domain-containing protein</fullName>
    </recommendedName>
</protein>
<dbReference type="GO" id="GO:0043531">
    <property type="term" value="F:ADP binding"/>
    <property type="evidence" value="ECO:0007669"/>
    <property type="project" value="InterPro"/>
</dbReference>
<dbReference type="Gene3D" id="3.80.10.10">
    <property type="entry name" value="Ribonuclease Inhibitor"/>
    <property type="match status" value="1"/>
</dbReference>
<feature type="coiled-coil region" evidence="7">
    <location>
        <begin position="130"/>
        <end position="157"/>
    </location>
</feature>
<accession>A0A0Q3H090</accession>
<dbReference type="Pfam" id="PF23559">
    <property type="entry name" value="WHD_DRP"/>
    <property type="match status" value="1"/>
</dbReference>
<reference evidence="13 14" key="1">
    <citation type="journal article" date="2010" name="Nature">
        <title>Genome sequencing and analysis of the model grass Brachypodium distachyon.</title>
        <authorList>
            <consortium name="International Brachypodium Initiative"/>
        </authorList>
    </citation>
    <scope>NUCLEOTIDE SEQUENCE [LARGE SCALE GENOMIC DNA]</scope>
    <source>
        <strain evidence="13">Bd21</strain>
        <strain evidence="14">cv. Bd21</strain>
    </source>
</reference>
<dbReference type="InterPro" id="IPR038005">
    <property type="entry name" value="RX-like_CC"/>
</dbReference>
<dbReference type="SUPFAM" id="SSF52540">
    <property type="entry name" value="P-loop containing nucleoside triphosphate hydrolases"/>
    <property type="match status" value="1"/>
</dbReference>
<dbReference type="GeneID" id="100826366"/>
<feature type="domain" description="NB-ARC" evidence="9">
    <location>
        <begin position="209"/>
        <end position="366"/>
    </location>
</feature>
<dbReference type="InterPro" id="IPR055414">
    <property type="entry name" value="LRR_R13L4/SHOC2-like"/>
</dbReference>
<evidence type="ECO:0000256" key="4">
    <source>
        <dbReference type="ARBA" id="ARBA00022741"/>
    </source>
</evidence>
<evidence type="ECO:0000259" key="12">
    <source>
        <dbReference type="Pfam" id="PF23598"/>
    </source>
</evidence>
<keyword evidence="6 7" id="KW-0175">Coiled coil</keyword>
<dbReference type="Gene3D" id="1.20.5.4130">
    <property type="match status" value="1"/>
</dbReference>
<evidence type="ECO:0000259" key="9">
    <source>
        <dbReference type="Pfam" id="PF00931"/>
    </source>
</evidence>
<name>A0A0Q3H090_BRADI</name>
<evidence type="ECO:0000259" key="10">
    <source>
        <dbReference type="Pfam" id="PF18052"/>
    </source>
</evidence>
<dbReference type="InterPro" id="IPR058922">
    <property type="entry name" value="WHD_DRP"/>
</dbReference>
<dbReference type="GO" id="GO:0009626">
    <property type="term" value="P:plant-type hypersensitive response"/>
    <property type="evidence" value="ECO:0007669"/>
    <property type="project" value="UniProtKB-ARBA"/>
</dbReference>
<keyword evidence="15" id="KW-1185">Reference proteome</keyword>
<sequence length="973" mass="108542">MGDEQDPAVSASMGVMTSLLNKLTTLITDKNPNIKEALKDVTSLKSDLTEMLAILRKSTVRDDPDVQVKEWMRQFREVLYEAEDYIDDLCPPPAAGGEPPADNPSTATEKKGRSSSSKGLFSWKPLGSKKSDVTTRIKELRDRIKDARQRRLDYKLDSVEYAAPDPAAAIAGGAFDPRQLKLEAGEEEDDRPVGMDGPRDDLVDMLKDVEQEKQLKVVSIVGVGGVGKTTLAKEVCRTVPAQFDCRAFVKVGRNTPMKTTLLSILRQVTRGRGRQEHVDVGTSLDEQQAIDSLREFLGNKRYLVVVDDIWSISAWKIIKCALPESNCGSRVITTTRASEVADACSSRPFIHVMVPLSESDAEKLFLSRISCPREKYESELKGVFSNIFKACGGVPLAMVTIAGLLTRKFSELLSWEEVKSYAISAWDHYSALQGMKRILHVSYSDLSSPLKTCFLYLSCFPENHTIKKDRLIWRWIGEGFIPVKAEGKWITGEAYFDELVNRRLIQQEITDDDDEPLGCTVHGVVLDFIVSTSMEENFVTSEAGVRSMPRDVIRRFSLSCGDQEDDGHLVPESTKNVYLSKVRSLTVFGGAGWVMDLIKTLQFLRMLDLQDASKLADDHLNGIERLVHLKYMGLGGEGVKRLPEEIGFLRELETLDVRRTSIQELPASIVRLPNLARLLANDLPVPDGMENMTSLEEVHMVKLSDMSSPRNVAKLMRMKRLRTLGLNWCFDSASGGGGDGGKVFAKILMWSLGELGNSMVESLLLHVDGDTHRSLDVMAESWDPPYRLRRFLMTTSSNYHLPRVPPKMIKLEQLAHLKISIDQLGDPDLQLLGNLPSMVILKLQTGVTVPTTITDKMFQRLKTFCFMCKDGGLGFVLGKGAMAKLQDLQLSFKARVHTKPVGINYLSSLKQVQTTIDCEGSIDSDVKFAEEAITKQVSELHCKPTLELIRDHEDKMLQGQYIQESLGKLKASD</sequence>
<dbReference type="GO" id="GO:0042742">
    <property type="term" value="P:defense response to bacterium"/>
    <property type="evidence" value="ECO:0007669"/>
    <property type="project" value="UniProtKB-ARBA"/>
</dbReference>
<evidence type="ECO:0000313" key="13">
    <source>
        <dbReference type="EMBL" id="KQJ86666.1"/>
    </source>
</evidence>
<gene>
    <name evidence="14" type="primary">LOC100826366</name>
    <name evidence="13" type="ORF">BRADI_4g07017v3</name>
</gene>
<dbReference type="Gene3D" id="3.40.50.300">
    <property type="entry name" value="P-loop containing nucleotide triphosphate hydrolases"/>
    <property type="match status" value="1"/>
</dbReference>
<dbReference type="InterPro" id="IPR002182">
    <property type="entry name" value="NB-ARC"/>
</dbReference>
<evidence type="ECO:0000256" key="2">
    <source>
        <dbReference type="ARBA" id="ARBA00022614"/>
    </source>
</evidence>
<dbReference type="EnsemblPlants" id="KQJ86666">
    <property type="protein sequence ID" value="KQJ86666"/>
    <property type="gene ID" value="BRADI_4g07017v3"/>
</dbReference>